<dbReference type="OrthoDB" id="4410865at2"/>
<keyword evidence="1" id="KW-0812">Transmembrane</keyword>
<evidence type="ECO:0000256" key="1">
    <source>
        <dbReference type="SAM" id="Phobius"/>
    </source>
</evidence>
<comment type="caution">
    <text evidence="2">The sequence shown here is derived from an EMBL/GenBank/DDBJ whole genome shotgun (WGS) entry which is preliminary data.</text>
</comment>
<dbReference type="InterPro" id="IPR021683">
    <property type="entry name" value="DUF3267"/>
</dbReference>
<name>A0A3N4ZAM2_9MICO</name>
<organism evidence="2 3">
    <name type="scientific">Georgenia muralis</name>
    <dbReference type="NCBI Taxonomy" id="154117"/>
    <lineage>
        <taxon>Bacteria</taxon>
        <taxon>Bacillati</taxon>
        <taxon>Actinomycetota</taxon>
        <taxon>Actinomycetes</taxon>
        <taxon>Micrococcales</taxon>
        <taxon>Bogoriellaceae</taxon>
        <taxon>Georgenia</taxon>
    </lineage>
</organism>
<feature type="transmembrane region" description="Helical" evidence="1">
    <location>
        <begin position="57"/>
        <end position="78"/>
    </location>
</feature>
<gene>
    <name evidence="2" type="ORF">EDD32_3684</name>
</gene>
<proteinExistence type="predicted"/>
<protein>
    <submittedName>
        <fullName evidence="2">Putative zincin peptidase</fullName>
    </submittedName>
</protein>
<dbReference type="RefSeq" id="WP_123919848.1">
    <property type="nucleotide sequence ID" value="NZ_RKRA01000001.1"/>
</dbReference>
<evidence type="ECO:0000313" key="2">
    <source>
        <dbReference type="EMBL" id="RPF29124.1"/>
    </source>
</evidence>
<feature type="transmembrane region" description="Helical" evidence="1">
    <location>
        <begin position="117"/>
        <end position="136"/>
    </location>
</feature>
<keyword evidence="3" id="KW-1185">Reference proteome</keyword>
<dbReference type="AlphaFoldDB" id="A0A3N4ZAM2"/>
<sequence>MSAASTAPTEVPAGYRLHTTLDLKEDRRAAAVIRVGFAAAVAGLVAAAFLLDLPLDGSWHPAVVAAITVVACVVYMVVHEATHGAVLWWLTKVRPTFAVRLPYLVTGSPALISRRQAIAVALAPVVLWGLVLLTLLRDLPSGLFLTVYVVLVLNVAGSAGDALQAHAFARVPADALVRDDGRVTTVYLPDR</sequence>
<dbReference type="Proteomes" id="UP000280726">
    <property type="component" value="Unassembled WGS sequence"/>
</dbReference>
<feature type="transmembrane region" description="Helical" evidence="1">
    <location>
        <begin position="31"/>
        <end position="51"/>
    </location>
</feature>
<dbReference type="EMBL" id="RKRA01000001">
    <property type="protein sequence ID" value="RPF29124.1"/>
    <property type="molecule type" value="Genomic_DNA"/>
</dbReference>
<keyword evidence="1" id="KW-0472">Membrane</keyword>
<keyword evidence="1" id="KW-1133">Transmembrane helix</keyword>
<reference evidence="2 3" key="1">
    <citation type="submission" date="2018-11" db="EMBL/GenBank/DDBJ databases">
        <title>Sequencing the genomes of 1000 actinobacteria strains.</title>
        <authorList>
            <person name="Klenk H.-P."/>
        </authorList>
    </citation>
    <scope>NUCLEOTIDE SEQUENCE [LARGE SCALE GENOMIC DNA]</scope>
    <source>
        <strain evidence="2 3">DSM 14418</strain>
    </source>
</reference>
<dbReference type="Pfam" id="PF11667">
    <property type="entry name" value="DUF3267"/>
    <property type="match status" value="1"/>
</dbReference>
<accession>A0A3N4ZAM2</accession>
<evidence type="ECO:0000313" key="3">
    <source>
        <dbReference type="Proteomes" id="UP000280726"/>
    </source>
</evidence>
<feature type="transmembrane region" description="Helical" evidence="1">
    <location>
        <begin position="142"/>
        <end position="160"/>
    </location>
</feature>